<name>A0A8S5RKI6_9VIRU</name>
<evidence type="ECO:0000313" key="1">
    <source>
        <dbReference type="EMBL" id="DAE31610.1"/>
    </source>
</evidence>
<protein>
    <submittedName>
        <fullName evidence="1">Uncharacterized protein</fullName>
    </submittedName>
</protein>
<dbReference type="EMBL" id="BK059109">
    <property type="protein sequence ID" value="DAE31610.1"/>
    <property type="molecule type" value="Genomic_DNA"/>
</dbReference>
<sequence length="41" mass="4399">MNIGIPSSLVLLSSSNHCLLNNGISKSSTYLFCSFADDTFT</sequence>
<reference evidence="1" key="1">
    <citation type="journal article" date="2021" name="Proc. Natl. Acad. Sci. U.S.A.">
        <title>A Catalog of Tens of Thousands of Viruses from Human Metagenomes Reveals Hidden Associations with Chronic Diseases.</title>
        <authorList>
            <person name="Tisza M.J."/>
            <person name="Buck C.B."/>
        </authorList>
    </citation>
    <scope>NUCLEOTIDE SEQUENCE</scope>
    <source>
        <strain evidence="1">CtBM815</strain>
    </source>
</reference>
<organism evidence="1">
    <name type="scientific">virus sp. ctBM815</name>
    <dbReference type="NCBI Taxonomy" id="2825806"/>
    <lineage>
        <taxon>Viruses</taxon>
    </lineage>
</organism>
<proteinExistence type="predicted"/>
<accession>A0A8S5RKI6</accession>